<dbReference type="GeneID" id="36375377"/>
<dbReference type="CTD" id="36375377"/>
<dbReference type="RefSeq" id="XP_024502214.1">
    <property type="nucleotide sequence ID" value="XM_024648213.1"/>
</dbReference>
<reference evidence="4" key="2">
    <citation type="submission" date="2020-12" db="UniProtKB">
        <authorList>
            <consortium name="WormBaseParasite"/>
        </authorList>
    </citation>
    <scope>IDENTIFICATION</scope>
</reference>
<evidence type="ECO:0000313" key="2">
    <source>
        <dbReference type="EMBL" id="CEF63012.1"/>
    </source>
</evidence>
<name>A0A090L4G4_STRRB</name>
<evidence type="ECO:0000313" key="5">
    <source>
        <dbReference type="WormBase" id="SRAE_1000127800"/>
    </source>
</evidence>
<dbReference type="AlphaFoldDB" id="A0A090L4G4"/>
<keyword evidence="1" id="KW-0472">Membrane</keyword>
<proteinExistence type="predicted"/>
<organism evidence="2">
    <name type="scientific">Strongyloides ratti</name>
    <name type="common">Parasitic roundworm</name>
    <dbReference type="NCBI Taxonomy" id="34506"/>
    <lineage>
        <taxon>Eukaryota</taxon>
        <taxon>Metazoa</taxon>
        <taxon>Ecdysozoa</taxon>
        <taxon>Nematoda</taxon>
        <taxon>Chromadorea</taxon>
        <taxon>Rhabditida</taxon>
        <taxon>Tylenchina</taxon>
        <taxon>Panagrolaimomorpha</taxon>
        <taxon>Strongyloidoidea</taxon>
        <taxon>Strongyloididae</taxon>
        <taxon>Strongyloides</taxon>
    </lineage>
</organism>
<accession>A0A090L4G4</accession>
<keyword evidence="3" id="KW-1185">Reference proteome</keyword>
<sequence>MRCDIFNFAKNHKKTIITVAGLAITSVPAVYYFLKNNEESSLKINEKWEDEYINKVDTLKKKHEYLLSAYSSVCQSRMKKYLLNIIEIIDKIYDIESLKKQVMEAETSGARAKAFKILGKTVIARDISFSIITSCMIFALECQANVIAHEMANQSKFNNSSNSVDSEALYIQTFLRMISLFISENNLKNITKKVNEIVFVDMEPVDLKKSFTKKEFIDTLVVLGKAVLRDNFFQNISDKFVSNMNFVRQQEIELVILFENYVYLLKNVCKNNLLELLVERYLTNFGFKIFSKIESDNCYYIGLIPQISETYNETAFQNGNLNVNDIICDIQKICYDKLTNKA</sequence>
<dbReference type="WBParaSite" id="SRAE_1000127800.1">
    <property type="protein sequence ID" value="SRAE_1000127800.1"/>
    <property type="gene ID" value="WBGene00257882"/>
</dbReference>
<protein>
    <submittedName>
        <fullName evidence="4">Peroxisomal assembly protein PEX3</fullName>
    </submittedName>
</protein>
<dbReference type="WormBase" id="SRAE_1000127800">
    <property type="protein sequence ID" value="SRP04574"/>
    <property type="gene ID" value="WBGene00257882"/>
</dbReference>
<keyword evidence="1" id="KW-1133">Transmembrane helix</keyword>
<dbReference type="EMBL" id="LN609528">
    <property type="protein sequence ID" value="CEF63012.1"/>
    <property type="molecule type" value="Genomic_DNA"/>
</dbReference>
<keyword evidence="1" id="KW-0812">Transmembrane</keyword>
<evidence type="ECO:0000256" key="1">
    <source>
        <dbReference type="SAM" id="Phobius"/>
    </source>
</evidence>
<dbReference type="Proteomes" id="UP000035682">
    <property type="component" value="Unplaced"/>
</dbReference>
<gene>
    <name evidence="2 4 5" type="ORF">SRAE_1000127800</name>
</gene>
<evidence type="ECO:0000313" key="3">
    <source>
        <dbReference type="Proteomes" id="UP000035682"/>
    </source>
</evidence>
<reference evidence="2 3" key="1">
    <citation type="submission" date="2014-09" db="EMBL/GenBank/DDBJ databases">
        <authorList>
            <person name="Martin A.A."/>
        </authorList>
    </citation>
    <scope>NUCLEOTIDE SEQUENCE</scope>
    <source>
        <strain evidence="3">ED321</strain>
        <strain evidence="2">ED321 Heterogonic</strain>
    </source>
</reference>
<feature type="transmembrane region" description="Helical" evidence="1">
    <location>
        <begin position="16"/>
        <end position="34"/>
    </location>
</feature>
<evidence type="ECO:0000313" key="4">
    <source>
        <dbReference type="WBParaSite" id="SRAE_1000127800.1"/>
    </source>
</evidence>